<feature type="compositionally biased region" description="Basic and acidic residues" evidence="13">
    <location>
        <begin position="256"/>
        <end position="266"/>
    </location>
</feature>
<evidence type="ECO:0000256" key="4">
    <source>
        <dbReference type="ARBA" id="ARBA00022787"/>
    </source>
</evidence>
<evidence type="ECO:0000256" key="7">
    <source>
        <dbReference type="ARBA" id="ARBA00023128"/>
    </source>
</evidence>
<evidence type="ECO:0000259" key="15">
    <source>
        <dbReference type="SMART" id="SM00563"/>
    </source>
</evidence>
<dbReference type="Proteomes" id="UP001176517">
    <property type="component" value="Unassembled WGS sequence"/>
</dbReference>
<dbReference type="GO" id="GO:0035965">
    <property type="term" value="P:cardiolipin acyl-chain remodeling"/>
    <property type="evidence" value="ECO:0007669"/>
    <property type="project" value="TreeGrafter"/>
</dbReference>
<dbReference type="GO" id="GO:0005743">
    <property type="term" value="C:mitochondrial inner membrane"/>
    <property type="evidence" value="ECO:0007669"/>
    <property type="project" value="UniProtKB-SubCell"/>
</dbReference>
<keyword evidence="14" id="KW-0732">Signal</keyword>
<dbReference type="InterPro" id="IPR002123">
    <property type="entry name" value="Plipid/glycerol_acylTrfase"/>
</dbReference>
<keyword evidence="6" id="KW-0443">Lipid metabolism</keyword>
<dbReference type="GO" id="GO:0007007">
    <property type="term" value="P:inner mitochondrial membrane organization"/>
    <property type="evidence" value="ECO:0007669"/>
    <property type="project" value="TreeGrafter"/>
</dbReference>
<feature type="region of interest" description="Disordered" evidence="13">
    <location>
        <begin position="243"/>
        <end position="335"/>
    </location>
</feature>
<dbReference type="PRINTS" id="PR00979">
    <property type="entry name" value="TAFAZZIN"/>
</dbReference>
<evidence type="ECO:0000256" key="11">
    <source>
        <dbReference type="ARBA" id="ARBA00047906"/>
    </source>
</evidence>
<proteinExistence type="inferred from homology"/>
<comment type="similarity">
    <text evidence="2 12">Belongs to the taffazin family.</text>
</comment>
<evidence type="ECO:0000313" key="16">
    <source>
        <dbReference type="EMBL" id="KAK0548092.1"/>
    </source>
</evidence>
<keyword evidence="3" id="KW-0808">Transferase</keyword>
<comment type="catalytic activity">
    <reaction evidence="11">
        <text>1'-[1,2-diacyl-sn-glycero-3-phospho],3'-[1-acyl-sn-glycero-3-phospho]-glycerol + a 1,2-diacyl-sn-glycero-3-phosphocholine = a cardiolipin + a 1-acyl-sn-glycero-3-phosphocholine</text>
        <dbReference type="Rhea" id="RHEA:33731"/>
        <dbReference type="ChEBI" id="CHEBI:57643"/>
        <dbReference type="ChEBI" id="CHEBI:58168"/>
        <dbReference type="ChEBI" id="CHEBI:62237"/>
        <dbReference type="ChEBI" id="CHEBI:64743"/>
    </reaction>
    <physiologicalReaction direction="left-to-right" evidence="11">
        <dbReference type="Rhea" id="RHEA:33732"/>
    </physiologicalReaction>
    <physiologicalReaction direction="right-to-left" evidence="11">
        <dbReference type="Rhea" id="RHEA:33733"/>
    </physiologicalReaction>
</comment>
<dbReference type="CDD" id="cd07989">
    <property type="entry name" value="LPLAT_AGPAT-like"/>
    <property type="match status" value="1"/>
</dbReference>
<reference evidence="16" key="1">
    <citation type="journal article" date="2023" name="PhytoFront">
        <title>Draft Genome Resources of Seven Strains of Tilletia horrida, Causal Agent of Kernel Smut of Rice.</title>
        <authorList>
            <person name="Khanal S."/>
            <person name="Antony Babu S."/>
            <person name="Zhou X.G."/>
        </authorList>
    </citation>
    <scope>NUCLEOTIDE SEQUENCE</scope>
    <source>
        <strain evidence="16">TX6</strain>
    </source>
</reference>
<evidence type="ECO:0000256" key="9">
    <source>
        <dbReference type="ARBA" id="ARBA00023315"/>
    </source>
</evidence>
<dbReference type="SUPFAM" id="SSF69593">
    <property type="entry name" value="Glycerol-3-phosphate (1)-acyltransferase"/>
    <property type="match status" value="1"/>
</dbReference>
<keyword evidence="7" id="KW-0496">Mitochondrion</keyword>
<evidence type="ECO:0000256" key="14">
    <source>
        <dbReference type="SAM" id="SignalP"/>
    </source>
</evidence>
<evidence type="ECO:0000256" key="8">
    <source>
        <dbReference type="ARBA" id="ARBA00023136"/>
    </source>
</evidence>
<accession>A0AAN6JWS2</accession>
<dbReference type="PANTHER" id="PTHR12497:SF0">
    <property type="entry name" value="TAFAZZIN"/>
    <property type="match status" value="1"/>
</dbReference>
<dbReference type="GO" id="GO:0047184">
    <property type="term" value="F:1-acylglycerophosphocholine O-acyltransferase activity"/>
    <property type="evidence" value="ECO:0007669"/>
    <property type="project" value="TreeGrafter"/>
</dbReference>
<protein>
    <recommendedName>
        <fullName evidence="12">Tafazzin family protein</fullName>
    </recommendedName>
</protein>
<evidence type="ECO:0000256" key="6">
    <source>
        <dbReference type="ARBA" id="ARBA00023098"/>
    </source>
</evidence>
<dbReference type="InterPro" id="IPR000872">
    <property type="entry name" value="Tafazzin"/>
</dbReference>
<keyword evidence="17" id="KW-1185">Reference proteome</keyword>
<dbReference type="AlphaFoldDB" id="A0AAN6JWS2"/>
<evidence type="ECO:0000256" key="12">
    <source>
        <dbReference type="RuleBase" id="RU365062"/>
    </source>
</evidence>
<feature type="domain" description="Phospholipid/glycerol acyltransferase" evidence="15">
    <location>
        <begin position="51"/>
        <end position="194"/>
    </location>
</feature>
<sequence length="393" mass="43519">MGLASATVIAGVASLSRAFLSLGCNSFEVRGLDRFLRILHSPERRQSRTGLLTYANHVSVLDEPLLWGTLPFRGSVNPLRPAQTLPPPFYTSNPAENARWTLAASDIVYKNAAMAAFFNTGQVLETFRGASPFQPALDRALEILDKGRWVHVFPEGYVNLSRTTDLRRFKWGISRMAMEADRAPVCIPIWITGFDQVMPEPRSAPRWLPRLGASVTVTFGRPVSQAAMQRVFTADSRCIGAVPSKAEDDASTSLTEQDRRHREGHYWESAWQPNVETLGPPEDWETRSGYESLHSQSQSSSSATYAPPPPQNSHYPPLATHKPPPQGWPTNPPHSRAARALQLESTHPERASVRSAFAALLRAEMARLGMCVRREMGDGDGEGRLAHTIMQQS</sequence>
<comment type="caution">
    <text evidence="16">The sequence shown here is derived from an EMBL/GenBank/DDBJ whole genome shotgun (WGS) entry which is preliminary data.</text>
</comment>
<evidence type="ECO:0000313" key="17">
    <source>
        <dbReference type="Proteomes" id="UP001176517"/>
    </source>
</evidence>
<comment type="subcellular location">
    <subcellularLocation>
        <location evidence="1">Mitochondrion inner membrane</location>
        <topology evidence="1">Peripheral membrane protein</topology>
        <orientation evidence="1">Intermembrane side</orientation>
    </subcellularLocation>
    <subcellularLocation>
        <location evidence="10">Mitochondrion outer membrane</location>
        <topology evidence="10">Peripheral membrane protein</topology>
        <orientation evidence="10">Intermembrane side</orientation>
    </subcellularLocation>
</comment>
<keyword evidence="4" id="KW-1000">Mitochondrion outer membrane</keyword>
<keyword evidence="8" id="KW-0472">Membrane</keyword>
<dbReference type="PANTHER" id="PTHR12497">
    <property type="entry name" value="TAZ PROTEIN TAFAZZIN"/>
    <property type="match status" value="1"/>
</dbReference>
<dbReference type="EMBL" id="JAPDMZ010000144">
    <property type="protein sequence ID" value="KAK0548092.1"/>
    <property type="molecule type" value="Genomic_DNA"/>
</dbReference>
<feature type="compositionally biased region" description="Pro residues" evidence="13">
    <location>
        <begin position="322"/>
        <end position="332"/>
    </location>
</feature>
<gene>
    <name evidence="16" type="primary">TAZ1</name>
    <name evidence="16" type="ORF">OC846_004611</name>
</gene>
<dbReference type="GO" id="GO:0005741">
    <property type="term" value="C:mitochondrial outer membrane"/>
    <property type="evidence" value="ECO:0007669"/>
    <property type="project" value="UniProtKB-SubCell"/>
</dbReference>
<organism evidence="16 17">
    <name type="scientific">Tilletia horrida</name>
    <dbReference type="NCBI Taxonomy" id="155126"/>
    <lineage>
        <taxon>Eukaryota</taxon>
        <taxon>Fungi</taxon>
        <taxon>Dikarya</taxon>
        <taxon>Basidiomycota</taxon>
        <taxon>Ustilaginomycotina</taxon>
        <taxon>Exobasidiomycetes</taxon>
        <taxon>Tilletiales</taxon>
        <taxon>Tilletiaceae</taxon>
        <taxon>Tilletia</taxon>
    </lineage>
</organism>
<evidence type="ECO:0000256" key="10">
    <source>
        <dbReference type="ARBA" id="ARBA00024323"/>
    </source>
</evidence>
<keyword evidence="5" id="KW-0999">Mitochondrion inner membrane</keyword>
<evidence type="ECO:0000256" key="2">
    <source>
        <dbReference type="ARBA" id="ARBA00010524"/>
    </source>
</evidence>
<dbReference type="SMART" id="SM00563">
    <property type="entry name" value="PlsC"/>
    <property type="match status" value="1"/>
</dbReference>
<feature type="signal peptide" evidence="14">
    <location>
        <begin position="1"/>
        <end position="18"/>
    </location>
</feature>
<evidence type="ECO:0000256" key="13">
    <source>
        <dbReference type="SAM" id="MobiDB-lite"/>
    </source>
</evidence>
<evidence type="ECO:0000256" key="3">
    <source>
        <dbReference type="ARBA" id="ARBA00022679"/>
    </source>
</evidence>
<evidence type="ECO:0000256" key="1">
    <source>
        <dbReference type="ARBA" id="ARBA00004137"/>
    </source>
</evidence>
<feature type="chain" id="PRO_5042870537" description="Tafazzin family protein" evidence="14">
    <location>
        <begin position="19"/>
        <end position="393"/>
    </location>
</feature>
<evidence type="ECO:0000256" key="5">
    <source>
        <dbReference type="ARBA" id="ARBA00022792"/>
    </source>
</evidence>
<dbReference type="Pfam" id="PF01553">
    <property type="entry name" value="Acyltransferase"/>
    <property type="match status" value="1"/>
</dbReference>
<keyword evidence="9 16" id="KW-0012">Acyltransferase</keyword>
<name>A0AAN6JWS2_9BASI</name>